<dbReference type="GO" id="GO:0030170">
    <property type="term" value="F:pyridoxal phosphate binding"/>
    <property type="evidence" value="ECO:0007669"/>
    <property type="project" value="InterPro"/>
</dbReference>
<keyword evidence="1 3" id="KW-0032">Aminotransferase</keyword>
<protein>
    <recommendedName>
        <fullName evidence="1">Aminotransferase</fullName>
        <ecNumber evidence="1">2.6.1.-</ecNumber>
    </recommendedName>
</protein>
<dbReference type="SUPFAM" id="SSF53383">
    <property type="entry name" value="PLP-dependent transferases"/>
    <property type="match status" value="1"/>
</dbReference>
<organism evidence="3">
    <name type="scientific">uncultured marine crenarchaeote E48-1C</name>
    <dbReference type="NCBI Taxonomy" id="907718"/>
    <lineage>
        <taxon>Archaea</taxon>
        <taxon>Candidatus Bathyarchaeota</taxon>
        <taxon>environmental samples</taxon>
    </lineage>
</organism>
<gene>
    <name evidence="3" type="ORF">E48-1C_34</name>
</gene>
<evidence type="ECO:0000256" key="1">
    <source>
        <dbReference type="RuleBase" id="RU000481"/>
    </source>
</evidence>
<dbReference type="Pfam" id="PF00155">
    <property type="entry name" value="Aminotran_1_2"/>
    <property type="match status" value="1"/>
</dbReference>
<dbReference type="InterPro" id="IPR004838">
    <property type="entry name" value="NHTrfase_class1_PyrdxlP-BS"/>
</dbReference>
<comment type="cofactor">
    <cofactor evidence="1">
        <name>pyridoxal 5'-phosphate</name>
        <dbReference type="ChEBI" id="CHEBI:597326"/>
    </cofactor>
</comment>
<sequence>MEDERSLKIEPFLVEQFMNAYEHNVELNLAETCVDPFTLNEFLALMEEERFLEQLKKMQLTYGFIKGSPDLLEGLASLYDHMKPENILATGGAIGANFLVFYSLVEPGDTVISVFPAYQQLYSVAKSFGANVKLSRLREDSQWLPDVNELRELVDDKTKLIVTNNPHNPTGSLIDADRLQKVCTIAEEADAYLLCDESYRGLYIERDGSVPSAADISEKAVATGSFSKSFSLTGLRLGWIAAGKKIIEECMLRRDYTTISNDMIADALASLAVRHADRIYERNLENIRTNHRILSQWIRDEPLIDWVPSKAGSIAFLRYNLAIPSKDLCLRLIRDKKMLLVPGYCFGMEGYLRMGYGCKTEILKEGLSRFKVFLNSCSV</sequence>
<proteinExistence type="inferred from homology"/>
<dbReference type="InterPro" id="IPR004839">
    <property type="entry name" value="Aminotransferase_I/II_large"/>
</dbReference>
<keyword evidence="1 3" id="KW-0808">Transferase</keyword>
<dbReference type="PROSITE" id="PS00105">
    <property type="entry name" value="AA_TRANSFER_CLASS_1"/>
    <property type="match status" value="1"/>
</dbReference>
<dbReference type="InterPro" id="IPR015421">
    <property type="entry name" value="PyrdxlP-dep_Trfase_major"/>
</dbReference>
<dbReference type="Gene3D" id="3.90.1150.10">
    <property type="entry name" value="Aspartate Aminotransferase, domain 1"/>
    <property type="match status" value="1"/>
</dbReference>
<dbReference type="AlphaFoldDB" id="G9BAV4"/>
<dbReference type="InterPro" id="IPR015424">
    <property type="entry name" value="PyrdxlP-dep_Trfase"/>
</dbReference>
<dbReference type="EMBL" id="HQ214612">
    <property type="protein sequence ID" value="ADP09479.1"/>
    <property type="molecule type" value="Genomic_DNA"/>
</dbReference>
<dbReference type="PANTHER" id="PTHR43510:SF1">
    <property type="entry name" value="AMINOTRANSFERASE FUNCTION, HYPOTHETICAL (EUROFUNG)"/>
    <property type="match status" value="1"/>
</dbReference>
<name>G9BAV4_9ARCH</name>
<dbReference type="PANTHER" id="PTHR43510">
    <property type="entry name" value="AMINOTRANSFERASE FUNCTION, HYPOTHETICAL (EUROFUNG)"/>
    <property type="match status" value="1"/>
</dbReference>
<dbReference type="Gene3D" id="3.40.640.10">
    <property type="entry name" value="Type I PLP-dependent aspartate aminotransferase-like (Major domain)"/>
    <property type="match status" value="1"/>
</dbReference>
<dbReference type="GO" id="GO:0008483">
    <property type="term" value="F:transaminase activity"/>
    <property type="evidence" value="ECO:0007669"/>
    <property type="project" value="UniProtKB-KW"/>
</dbReference>
<reference evidence="3" key="1">
    <citation type="journal article" date="2012" name="Environ. Microbiol.">
        <title>Genetic structure of three fosmid-fragments encoding 16S rRNA genes of the Miscellaneous Crenarchaeotic Group (MCG): implications for physiology and evolution of marine sedimentary archaea.</title>
        <authorList>
            <person name="Li P.Y."/>
            <person name="Xie B.B."/>
            <person name="Zhang X.Y."/>
            <person name="Qin Q.L."/>
            <person name="Dang H.Y."/>
            <person name="Wang X.M."/>
            <person name="Chen X.L."/>
            <person name="Yu J."/>
            <person name="Zhang Y.Z."/>
        </authorList>
    </citation>
    <scope>NUCLEOTIDE SEQUENCE</scope>
</reference>
<feature type="domain" description="Aminotransferase class I/classII large" evidence="2">
    <location>
        <begin position="54"/>
        <end position="369"/>
    </location>
</feature>
<dbReference type="EC" id="2.6.1.-" evidence="1"/>
<evidence type="ECO:0000259" key="2">
    <source>
        <dbReference type="Pfam" id="PF00155"/>
    </source>
</evidence>
<accession>G9BAV4</accession>
<comment type="similarity">
    <text evidence="1">Belongs to the class-I pyridoxal-phosphate-dependent aminotransferase family.</text>
</comment>
<dbReference type="CDD" id="cd00609">
    <property type="entry name" value="AAT_like"/>
    <property type="match status" value="1"/>
</dbReference>
<evidence type="ECO:0000313" key="3">
    <source>
        <dbReference type="EMBL" id="ADP09479.1"/>
    </source>
</evidence>
<dbReference type="InterPro" id="IPR015422">
    <property type="entry name" value="PyrdxlP-dep_Trfase_small"/>
</dbReference>